<reference evidence="2" key="1">
    <citation type="submission" date="2018-05" db="EMBL/GenBank/DDBJ databases">
        <authorList>
            <person name="Lanie J.A."/>
            <person name="Ng W.-L."/>
            <person name="Kazmierczak K.M."/>
            <person name="Andrzejewski T.M."/>
            <person name="Davidsen T.M."/>
            <person name="Wayne K.J."/>
            <person name="Tettelin H."/>
            <person name="Glass J.I."/>
            <person name="Rusch D."/>
            <person name="Podicherti R."/>
            <person name="Tsui H.-C.T."/>
            <person name="Winkler M.E."/>
        </authorList>
    </citation>
    <scope>NUCLEOTIDE SEQUENCE</scope>
</reference>
<feature type="transmembrane region" description="Helical" evidence="1">
    <location>
        <begin position="35"/>
        <end position="54"/>
    </location>
</feature>
<proteinExistence type="predicted"/>
<dbReference type="AlphaFoldDB" id="A0A381W6H7"/>
<evidence type="ECO:0000256" key="1">
    <source>
        <dbReference type="SAM" id="Phobius"/>
    </source>
</evidence>
<gene>
    <name evidence="2" type="ORF">METZ01_LOCUS101013</name>
</gene>
<keyword evidence="1" id="KW-0472">Membrane</keyword>
<protein>
    <submittedName>
        <fullName evidence="2">Uncharacterized protein</fullName>
    </submittedName>
</protein>
<dbReference type="EMBL" id="UINC01010861">
    <property type="protein sequence ID" value="SVA48159.1"/>
    <property type="molecule type" value="Genomic_DNA"/>
</dbReference>
<keyword evidence="1" id="KW-0812">Transmembrane</keyword>
<evidence type="ECO:0000313" key="2">
    <source>
        <dbReference type="EMBL" id="SVA48159.1"/>
    </source>
</evidence>
<accession>A0A381W6H7</accession>
<name>A0A381W6H7_9ZZZZ</name>
<keyword evidence="1" id="KW-1133">Transmembrane helix</keyword>
<feature type="transmembrane region" description="Helical" evidence="1">
    <location>
        <begin position="61"/>
        <end position="80"/>
    </location>
</feature>
<sequence length="176" mass="19622">MALNMTSEYLLLKEGIIAQTTCGEKIPDLVIYDHISQYSIWIALSLTIGGILLDKKIIKRILMILVLFPLLAWGYVQFMVDYASLKKEIFSYNAMAEATLANIAEAQDRYKSEQGTYIDDLRKLYSHIGGAGGMNECVKILSVKAGFDHWRAEAGHLSSPETVIWDSRAGTSLKKG</sequence>
<organism evidence="2">
    <name type="scientific">marine metagenome</name>
    <dbReference type="NCBI Taxonomy" id="408172"/>
    <lineage>
        <taxon>unclassified sequences</taxon>
        <taxon>metagenomes</taxon>
        <taxon>ecological metagenomes</taxon>
    </lineage>
</organism>